<feature type="region of interest" description="Disordered" evidence="1">
    <location>
        <begin position="84"/>
        <end position="107"/>
    </location>
</feature>
<feature type="region of interest" description="Disordered" evidence="1">
    <location>
        <begin position="124"/>
        <end position="146"/>
    </location>
</feature>
<feature type="compositionally biased region" description="Low complexity" evidence="1">
    <location>
        <begin position="1"/>
        <end position="15"/>
    </location>
</feature>
<proteinExistence type="predicted"/>
<feature type="region of interest" description="Disordered" evidence="1">
    <location>
        <begin position="1"/>
        <end position="69"/>
    </location>
</feature>
<dbReference type="Proteomes" id="UP001175353">
    <property type="component" value="Unassembled WGS sequence"/>
</dbReference>
<reference evidence="2" key="1">
    <citation type="submission" date="2023-06" db="EMBL/GenBank/DDBJ databases">
        <title>Black Yeasts Isolated from many extreme environments.</title>
        <authorList>
            <person name="Coleine C."/>
            <person name="Stajich J.E."/>
            <person name="Selbmann L."/>
        </authorList>
    </citation>
    <scope>NUCLEOTIDE SEQUENCE</scope>
    <source>
        <strain evidence="2">CCFEE 5200</strain>
    </source>
</reference>
<evidence type="ECO:0000313" key="2">
    <source>
        <dbReference type="EMBL" id="KAK0963925.1"/>
    </source>
</evidence>
<evidence type="ECO:0000313" key="3">
    <source>
        <dbReference type="Proteomes" id="UP001175353"/>
    </source>
</evidence>
<accession>A0AAN6K2T0</accession>
<keyword evidence="3" id="KW-1185">Reference proteome</keyword>
<sequence>MSSTPNTNNNPYTYPKPAHLATRSLLATSASPSHTAPHTHPHIVGGTPANHRHTPLTPDQVSLSTTTTPSQKYIQAAEAAAAAARQRQADDLAGTDGLIFPAERQPSWDLRERRRWAHEGLLKRGGVRSGNGGVGSGEEWRLGSTG</sequence>
<name>A0AAN6K2T0_9PEZI</name>
<organism evidence="2 3">
    <name type="scientific">Friedmanniomyces endolithicus</name>
    <dbReference type="NCBI Taxonomy" id="329885"/>
    <lineage>
        <taxon>Eukaryota</taxon>
        <taxon>Fungi</taxon>
        <taxon>Dikarya</taxon>
        <taxon>Ascomycota</taxon>
        <taxon>Pezizomycotina</taxon>
        <taxon>Dothideomycetes</taxon>
        <taxon>Dothideomycetidae</taxon>
        <taxon>Mycosphaerellales</taxon>
        <taxon>Teratosphaeriaceae</taxon>
        <taxon>Friedmanniomyces</taxon>
    </lineage>
</organism>
<feature type="compositionally biased region" description="Low complexity" evidence="1">
    <location>
        <begin position="27"/>
        <end position="38"/>
    </location>
</feature>
<comment type="caution">
    <text evidence="2">The sequence shown here is derived from an EMBL/GenBank/DDBJ whole genome shotgun (WGS) entry which is preliminary data.</text>
</comment>
<dbReference type="AlphaFoldDB" id="A0AAN6K2T0"/>
<protein>
    <submittedName>
        <fullName evidence="2">Uncharacterized protein</fullName>
    </submittedName>
</protein>
<dbReference type="EMBL" id="JAUJLE010000268">
    <property type="protein sequence ID" value="KAK0963925.1"/>
    <property type="molecule type" value="Genomic_DNA"/>
</dbReference>
<evidence type="ECO:0000256" key="1">
    <source>
        <dbReference type="SAM" id="MobiDB-lite"/>
    </source>
</evidence>
<gene>
    <name evidence="2" type="ORF">LTR91_018730</name>
</gene>
<feature type="compositionally biased region" description="Gly residues" evidence="1">
    <location>
        <begin position="127"/>
        <end position="136"/>
    </location>
</feature>
<feature type="compositionally biased region" description="Polar residues" evidence="1">
    <location>
        <begin position="57"/>
        <end position="69"/>
    </location>
</feature>